<dbReference type="SUPFAM" id="SSF50156">
    <property type="entry name" value="PDZ domain-like"/>
    <property type="match status" value="1"/>
</dbReference>
<keyword evidence="7" id="KW-1185">Reference proteome</keyword>
<dbReference type="Pfam" id="PF00595">
    <property type="entry name" value="PDZ"/>
    <property type="match status" value="1"/>
</dbReference>
<dbReference type="RefSeq" id="XP_001749530.1">
    <property type="nucleotide sequence ID" value="XM_001749478.1"/>
</dbReference>
<dbReference type="InParanoid" id="A9VA09"/>
<dbReference type="PROSITE" id="PS50106">
    <property type="entry name" value="PDZ"/>
    <property type="match status" value="1"/>
</dbReference>
<dbReference type="InterPro" id="IPR036034">
    <property type="entry name" value="PDZ_sf"/>
</dbReference>
<evidence type="ECO:0000256" key="1">
    <source>
        <dbReference type="ARBA" id="ARBA00022999"/>
    </source>
</evidence>
<feature type="compositionally biased region" description="Basic and acidic residues" evidence="3">
    <location>
        <begin position="21"/>
        <end position="33"/>
    </location>
</feature>
<dbReference type="SMART" id="SM00252">
    <property type="entry name" value="SH2"/>
    <property type="match status" value="1"/>
</dbReference>
<evidence type="ECO:0000313" key="6">
    <source>
        <dbReference type="EMBL" id="EDQ85581.1"/>
    </source>
</evidence>
<dbReference type="SMART" id="SM00228">
    <property type="entry name" value="PDZ"/>
    <property type="match status" value="1"/>
</dbReference>
<name>A9VA09_MONBE</name>
<evidence type="ECO:0008006" key="8">
    <source>
        <dbReference type="Google" id="ProtNLM"/>
    </source>
</evidence>
<proteinExistence type="predicted"/>
<dbReference type="Pfam" id="PF00017">
    <property type="entry name" value="SH2"/>
    <property type="match status" value="1"/>
</dbReference>
<feature type="region of interest" description="Disordered" evidence="3">
    <location>
        <begin position="1"/>
        <end position="45"/>
    </location>
</feature>
<protein>
    <recommendedName>
        <fullName evidence="8">SH2 domain-containing protein</fullName>
    </recommendedName>
</protein>
<feature type="domain" description="PDZ" evidence="5">
    <location>
        <begin position="46"/>
        <end position="103"/>
    </location>
</feature>
<dbReference type="SUPFAM" id="SSF55550">
    <property type="entry name" value="SH2 domain"/>
    <property type="match status" value="1"/>
</dbReference>
<evidence type="ECO:0000259" key="5">
    <source>
        <dbReference type="PROSITE" id="PS50106"/>
    </source>
</evidence>
<evidence type="ECO:0000259" key="4">
    <source>
        <dbReference type="PROSITE" id="PS50001"/>
    </source>
</evidence>
<feature type="region of interest" description="Disordered" evidence="3">
    <location>
        <begin position="427"/>
        <end position="457"/>
    </location>
</feature>
<evidence type="ECO:0000256" key="2">
    <source>
        <dbReference type="PROSITE-ProRule" id="PRU00191"/>
    </source>
</evidence>
<keyword evidence="1 2" id="KW-0727">SH2 domain</keyword>
<dbReference type="KEGG" id="mbr:MONBRDRAFT_11698"/>
<dbReference type="CDD" id="cd00173">
    <property type="entry name" value="SH2"/>
    <property type="match status" value="1"/>
</dbReference>
<dbReference type="Gene3D" id="3.30.505.10">
    <property type="entry name" value="SH2 domain"/>
    <property type="match status" value="1"/>
</dbReference>
<dbReference type="Proteomes" id="UP000001357">
    <property type="component" value="Unassembled WGS sequence"/>
</dbReference>
<dbReference type="CDD" id="cd00136">
    <property type="entry name" value="PDZ_canonical"/>
    <property type="match status" value="1"/>
</dbReference>
<dbReference type="PROSITE" id="PS50001">
    <property type="entry name" value="SH2"/>
    <property type="match status" value="1"/>
</dbReference>
<dbReference type="InterPro" id="IPR036860">
    <property type="entry name" value="SH2_dom_sf"/>
</dbReference>
<dbReference type="InterPro" id="IPR001478">
    <property type="entry name" value="PDZ"/>
</dbReference>
<dbReference type="Gene3D" id="2.30.42.10">
    <property type="match status" value="1"/>
</dbReference>
<sequence length="751" mass="82153">MNSQIGAVARAMSSAAPASESKQRRNPRPEHKPIRPPGRNLPPTIGVTLTRDSDQPYGLILATSSSSHGLFVAGAKSHSPASRAPRLEPGQRIITVNGEKALRWSRDVFRAKIQHQNELHLELVLDLAAFSEIDGGIVQRRSYLRLLQICELALLPPDADDRINGIVKHAMPTHLLSFPVNEGVLPALVQNGTSPSPAPCSSAFICLLRTVPIGISAAELEAMVQAGMRTHPRLGRHALLNLETTQLSVYTTCTQEVLRVELLDVTNVFVTGKFLVVIERRLAPPSSGFWAITSHRCHVIKCKHPSIAKGFLAYTRVQMNDVFGAIRQSAAIPGDGSERSNAPPEAATEDFVPGQYEEVDIGRPLPYAERSGQGTMGGMPGQGYASEDTYQQPNAVDMCEAETYDEPRSTRGDARTSWLLQAVISGASDDSDEENSGGDAGITPLPQPMEASSTNGRRSYRNIHDQELQLNMDDMPTDERQALQNKMAGDQYEEVLPEPPSTFKGTVRVKADAPRPSVALAGAAAQTHVATEYDDVLPALVLPTATHHSAQSSQPRTDQYDDVLPALAPPSPSRADARPVILEATPSRGYSHLHFNDRRPTAFRSEDLDDMRKRALNPVRKVSRYNHLEHRAMWLHGTISRREAEQRLVAAGIQDGLFLLRESQTQQSAWALSLVIGNQIIHHLLRKGSDHERPEPDTPFTIDGTPLPLGVNNLPVTSLEEIVLLFRQGTHGLIRVPLQTACPPPTRDAEC</sequence>
<reference evidence="6 7" key="1">
    <citation type="journal article" date="2008" name="Nature">
        <title>The genome of the choanoflagellate Monosiga brevicollis and the origin of metazoans.</title>
        <authorList>
            <consortium name="JGI Sequencing"/>
            <person name="King N."/>
            <person name="Westbrook M.J."/>
            <person name="Young S.L."/>
            <person name="Kuo A."/>
            <person name="Abedin M."/>
            <person name="Chapman J."/>
            <person name="Fairclough S."/>
            <person name="Hellsten U."/>
            <person name="Isogai Y."/>
            <person name="Letunic I."/>
            <person name="Marr M."/>
            <person name="Pincus D."/>
            <person name="Putnam N."/>
            <person name="Rokas A."/>
            <person name="Wright K.J."/>
            <person name="Zuzow R."/>
            <person name="Dirks W."/>
            <person name="Good M."/>
            <person name="Goodstein D."/>
            <person name="Lemons D."/>
            <person name="Li W."/>
            <person name="Lyons J.B."/>
            <person name="Morris A."/>
            <person name="Nichols S."/>
            <person name="Richter D.J."/>
            <person name="Salamov A."/>
            <person name="Bork P."/>
            <person name="Lim W.A."/>
            <person name="Manning G."/>
            <person name="Miller W.T."/>
            <person name="McGinnis W."/>
            <person name="Shapiro H."/>
            <person name="Tjian R."/>
            <person name="Grigoriev I.V."/>
            <person name="Rokhsar D."/>
        </authorList>
    </citation>
    <scope>NUCLEOTIDE SEQUENCE [LARGE SCALE GENOMIC DNA]</scope>
    <source>
        <strain evidence="7">MX1 / ATCC 50154</strain>
    </source>
</reference>
<dbReference type="EMBL" id="CH991572">
    <property type="protein sequence ID" value="EDQ85581.1"/>
    <property type="molecule type" value="Genomic_DNA"/>
</dbReference>
<accession>A9VA09</accession>
<dbReference type="STRING" id="81824.A9VA09"/>
<dbReference type="GO" id="GO:0001784">
    <property type="term" value="F:phosphotyrosine residue binding"/>
    <property type="evidence" value="ECO:0000318"/>
    <property type="project" value="GO_Central"/>
</dbReference>
<gene>
    <name evidence="6" type="ORF">MONBRDRAFT_11698</name>
</gene>
<dbReference type="GeneID" id="5894827"/>
<feature type="compositionally biased region" description="Low complexity" evidence="3">
    <location>
        <begin position="7"/>
        <end position="20"/>
    </location>
</feature>
<organism evidence="6 7">
    <name type="scientific">Monosiga brevicollis</name>
    <name type="common">Choanoflagellate</name>
    <dbReference type="NCBI Taxonomy" id="81824"/>
    <lineage>
        <taxon>Eukaryota</taxon>
        <taxon>Choanoflagellata</taxon>
        <taxon>Craspedida</taxon>
        <taxon>Salpingoecidae</taxon>
        <taxon>Monosiga</taxon>
    </lineage>
</organism>
<dbReference type="InterPro" id="IPR000980">
    <property type="entry name" value="SH2"/>
</dbReference>
<evidence type="ECO:0000313" key="7">
    <source>
        <dbReference type="Proteomes" id="UP000001357"/>
    </source>
</evidence>
<dbReference type="InterPro" id="IPR051846">
    <property type="entry name" value="SH2_domain_adapters"/>
</dbReference>
<dbReference type="AlphaFoldDB" id="A9VA09"/>
<dbReference type="PANTHER" id="PTHR15127:SF32">
    <property type="entry name" value="HEAVYWEIGHT, ISOFORM A"/>
    <property type="match status" value="1"/>
</dbReference>
<dbReference type="PANTHER" id="PTHR15127">
    <property type="entry name" value="HEAVYWEIGHT, ISOFORM A"/>
    <property type="match status" value="1"/>
</dbReference>
<evidence type="ECO:0000256" key="3">
    <source>
        <dbReference type="SAM" id="MobiDB-lite"/>
    </source>
</evidence>
<feature type="domain" description="SH2" evidence="4">
    <location>
        <begin position="634"/>
        <end position="742"/>
    </location>
</feature>